<keyword evidence="10" id="KW-1208">Phospholipid metabolism</keyword>
<dbReference type="OrthoDB" id="3649325at2759"/>
<evidence type="ECO:0000256" key="9">
    <source>
        <dbReference type="ARBA" id="ARBA00023209"/>
    </source>
</evidence>
<keyword evidence="20" id="KW-1185">Reference proteome</keyword>
<dbReference type="Proteomes" id="UP000472263">
    <property type="component" value="Chromosome 6"/>
</dbReference>
<dbReference type="Gene3D" id="3.90.1200.10">
    <property type="match status" value="1"/>
</dbReference>
<keyword evidence="7" id="KW-0007">Acetylation</keyword>
<keyword evidence="6" id="KW-0067">ATP-binding</keyword>
<evidence type="ECO:0000313" key="19">
    <source>
        <dbReference type="Ensembl" id="ENSMMDP00005012861.1"/>
    </source>
</evidence>
<keyword evidence="3" id="KW-0808">Transferase</keyword>
<reference evidence="19" key="3">
    <citation type="submission" date="2025-09" db="UniProtKB">
        <authorList>
            <consortium name="Ensembl"/>
        </authorList>
    </citation>
    <scope>IDENTIFICATION</scope>
</reference>
<evidence type="ECO:0000256" key="4">
    <source>
        <dbReference type="ARBA" id="ARBA00022741"/>
    </source>
</evidence>
<dbReference type="EC" id="2.7.1.82" evidence="13"/>
<dbReference type="GeneTree" id="ENSGT00950000182939"/>
<feature type="region of interest" description="Disordered" evidence="18">
    <location>
        <begin position="101"/>
        <end position="127"/>
    </location>
</feature>
<evidence type="ECO:0000256" key="18">
    <source>
        <dbReference type="SAM" id="MobiDB-lite"/>
    </source>
</evidence>
<comment type="catalytic activity">
    <reaction evidence="14">
        <text>ethanolamine + ATP = phosphoethanolamine + ADP + H(+)</text>
        <dbReference type="Rhea" id="RHEA:13069"/>
        <dbReference type="ChEBI" id="CHEBI:15378"/>
        <dbReference type="ChEBI" id="CHEBI:30616"/>
        <dbReference type="ChEBI" id="CHEBI:57603"/>
        <dbReference type="ChEBI" id="CHEBI:58190"/>
        <dbReference type="ChEBI" id="CHEBI:456216"/>
        <dbReference type="EC" id="2.7.1.82"/>
    </reaction>
    <physiologicalReaction direction="left-to-right" evidence="14">
        <dbReference type="Rhea" id="RHEA:13070"/>
    </physiologicalReaction>
</comment>
<dbReference type="FunFam" id="3.90.1200.10:FF:000005">
    <property type="entry name" value="Choline kinase alpha"/>
    <property type="match status" value="1"/>
</dbReference>
<evidence type="ECO:0000313" key="20">
    <source>
        <dbReference type="Proteomes" id="UP000472263"/>
    </source>
</evidence>
<organism evidence="19 20">
    <name type="scientific">Myripristis murdjan</name>
    <name type="common">pinecone soldierfish</name>
    <dbReference type="NCBI Taxonomy" id="586833"/>
    <lineage>
        <taxon>Eukaryota</taxon>
        <taxon>Metazoa</taxon>
        <taxon>Chordata</taxon>
        <taxon>Craniata</taxon>
        <taxon>Vertebrata</taxon>
        <taxon>Euteleostomi</taxon>
        <taxon>Actinopterygii</taxon>
        <taxon>Neopterygii</taxon>
        <taxon>Teleostei</taxon>
        <taxon>Neoteleostei</taxon>
        <taxon>Acanthomorphata</taxon>
        <taxon>Holocentriformes</taxon>
        <taxon>Holocentridae</taxon>
        <taxon>Myripristis</taxon>
    </lineage>
</organism>
<evidence type="ECO:0000256" key="12">
    <source>
        <dbReference type="ARBA" id="ARBA00038211"/>
    </source>
</evidence>
<evidence type="ECO:0000256" key="15">
    <source>
        <dbReference type="ARBA" id="ARBA00052454"/>
    </source>
</evidence>
<evidence type="ECO:0000256" key="17">
    <source>
        <dbReference type="ARBA" id="ARBA00081737"/>
    </source>
</evidence>
<comment type="pathway">
    <text evidence="11">Phospholipid metabolism; phosphatidylethanolamine biosynthesis; phosphatidylethanolamine from ethanolamine: step 1/3.</text>
</comment>
<dbReference type="GO" id="GO:0005524">
    <property type="term" value="F:ATP binding"/>
    <property type="evidence" value="ECO:0007669"/>
    <property type="project" value="UniProtKB-KW"/>
</dbReference>
<evidence type="ECO:0000256" key="13">
    <source>
        <dbReference type="ARBA" id="ARBA00038874"/>
    </source>
</evidence>
<sequence length="484" mass="55396">MRFRPSSYVRLFRLASFTNDPHLTASSGRLQARFRSGHPSLFARKLSMQSGQNVSHGVGGPGKTNPPGGLSNIPTLRTEDTGPPLEKKRIADTLVPVNACNLRAPSPHAGSNSGDDSEAESYRDGRTEVVDRDTKARAFAWCRDFLSGSWKTIPEADFQISIVSGGLSNLLFMCSLPDHVHSMGEEPRMVLLRVYGAILQGVDSLVLESVMFAILAERTLGPKLYGIFPEGRLEQYLPNTRMRTDQLSDASISAEIAVKLARFHTMVMPFNKEPKWLFGTIDKYMDQVMKLKFTRETHVKKYNNLMKLDLPAELESLRALLAATPSPVVFCHNDVQEGNILMLEDREDTSPERLMLIDFEYSSYNYRGFDFGNHFCEWMYDYTYNQWPFYKATPGDYPTREQQLHFIRSYLMEQRKDSENSTQEDQTQVEEEMIIEANRYALASHFLWGLWSIIQAKISKIEFGYMDYAQCRFDAYFKQKKLFS</sequence>
<evidence type="ECO:0000256" key="16">
    <source>
        <dbReference type="ARBA" id="ARBA00066350"/>
    </source>
</evidence>
<dbReference type="GO" id="GO:0004103">
    <property type="term" value="F:choline kinase activity"/>
    <property type="evidence" value="ECO:0007669"/>
    <property type="project" value="UniProtKB-EC"/>
</dbReference>
<dbReference type="EC" id="2.7.1.32" evidence="16"/>
<name>A0A667XUF2_9TELE</name>
<evidence type="ECO:0000256" key="11">
    <source>
        <dbReference type="ARBA" id="ARBA00037883"/>
    </source>
</evidence>
<evidence type="ECO:0000256" key="8">
    <source>
        <dbReference type="ARBA" id="ARBA00023098"/>
    </source>
</evidence>
<evidence type="ECO:0000256" key="3">
    <source>
        <dbReference type="ARBA" id="ARBA00022679"/>
    </source>
</evidence>
<feature type="region of interest" description="Disordered" evidence="18">
    <location>
        <begin position="48"/>
        <end position="84"/>
    </location>
</feature>
<evidence type="ECO:0000256" key="1">
    <source>
        <dbReference type="ARBA" id="ARBA00005189"/>
    </source>
</evidence>
<accession>A0A667XUF2</accession>
<comment type="pathway">
    <text evidence="1">Lipid metabolism.</text>
</comment>
<dbReference type="FunCoup" id="A0A667XUF2">
    <property type="interactions" value="209"/>
</dbReference>
<comment type="similarity">
    <text evidence="12">Belongs to the choline/ethanolamine kinase family.</text>
</comment>
<dbReference type="PANTHER" id="PTHR22603:SF101">
    <property type="entry name" value="CHOLINE KINASE BETA"/>
    <property type="match status" value="1"/>
</dbReference>
<dbReference type="SUPFAM" id="SSF56112">
    <property type="entry name" value="Protein kinase-like (PK-like)"/>
    <property type="match status" value="1"/>
</dbReference>
<evidence type="ECO:0000256" key="5">
    <source>
        <dbReference type="ARBA" id="ARBA00022777"/>
    </source>
</evidence>
<dbReference type="GO" id="GO:0005737">
    <property type="term" value="C:cytoplasm"/>
    <property type="evidence" value="ECO:0007669"/>
    <property type="project" value="TreeGrafter"/>
</dbReference>
<dbReference type="GO" id="GO:0006646">
    <property type="term" value="P:phosphatidylethanolamine biosynthetic process"/>
    <property type="evidence" value="ECO:0007669"/>
    <property type="project" value="TreeGrafter"/>
</dbReference>
<keyword evidence="5" id="KW-0418">Kinase</keyword>
<dbReference type="InParanoid" id="A0A667XUF2"/>
<dbReference type="Ensembl" id="ENSMMDT00005013230.1">
    <property type="protein sequence ID" value="ENSMMDP00005012861.1"/>
    <property type="gene ID" value="ENSMMDG00005006726.1"/>
</dbReference>
<dbReference type="Pfam" id="PF01633">
    <property type="entry name" value="Choline_kinase"/>
    <property type="match status" value="1"/>
</dbReference>
<keyword evidence="8" id="KW-0443">Lipid metabolism</keyword>
<evidence type="ECO:0000256" key="2">
    <source>
        <dbReference type="ARBA" id="ARBA00022516"/>
    </source>
</evidence>
<comment type="catalytic activity">
    <reaction evidence="15">
        <text>choline + ATP = phosphocholine + ADP + H(+)</text>
        <dbReference type="Rhea" id="RHEA:12837"/>
        <dbReference type="ChEBI" id="CHEBI:15354"/>
        <dbReference type="ChEBI" id="CHEBI:15378"/>
        <dbReference type="ChEBI" id="CHEBI:30616"/>
        <dbReference type="ChEBI" id="CHEBI:295975"/>
        <dbReference type="ChEBI" id="CHEBI:456216"/>
        <dbReference type="EC" id="2.7.1.32"/>
    </reaction>
    <physiologicalReaction direction="left-to-right" evidence="15">
        <dbReference type="Rhea" id="RHEA:12838"/>
    </physiologicalReaction>
</comment>
<dbReference type="GO" id="GO:0004305">
    <property type="term" value="F:ethanolamine kinase activity"/>
    <property type="evidence" value="ECO:0007669"/>
    <property type="project" value="UniProtKB-EC"/>
</dbReference>
<proteinExistence type="inferred from homology"/>
<reference evidence="19" key="1">
    <citation type="submission" date="2019-06" db="EMBL/GenBank/DDBJ databases">
        <authorList>
            <consortium name="Wellcome Sanger Institute Data Sharing"/>
        </authorList>
    </citation>
    <scope>NUCLEOTIDE SEQUENCE [LARGE SCALE GENOMIC DNA]</scope>
</reference>
<evidence type="ECO:0000256" key="14">
    <source>
        <dbReference type="ARBA" id="ARBA00050770"/>
    </source>
</evidence>
<reference evidence="19" key="2">
    <citation type="submission" date="2025-08" db="UniProtKB">
        <authorList>
            <consortium name="Ensembl"/>
        </authorList>
    </citation>
    <scope>IDENTIFICATION</scope>
</reference>
<keyword evidence="2" id="KW-0444">Lipid biosynthesis</keyword>
<keyword evidence="4" id="KW-0547">Nucleotide-binding</keyword>
<evidence type="ECO:0000256" key="7">
    <source>
        <dbReference type="ARBA" id="ARBA00022990"/>
    </source>
</evidence>
<evidence type="ECO:0000256" key="10">
    <source>
        <dbReference type="ARBA" id="ARBA00023264"/>
    </source>
</evidence>
<dbReference type="InterPro" id="IPR011009">
    <property type="entry name" value="Kinase-like_dom_sf"/>
</dbReference>
<keyword evidence="9" id="KW-0594">Phospholipid biosynthesis</keyword>
<dbReference type="CDD" id="cd05156">
    <property type="entry name" value="ChoK_euk"/>
    <property type="match status" value="1"/>
</dbReference>
<dbReference type="Gene3D" id="3.30.200.20">
    <property type="entry name" value="Phosphorylase Kinase, domain 1"/>
    <property type="match status" value="1"/>
</dbReference>
<dbReference type="AlphaFoldDB" id="A0A667XUF2"/>
<evidence type="ECO:0000256" key="6">
    <source>
        <dbReference type="ARBA" id="ARBA00022840"/>
    </source>
</evidence>
<dbReference type="PANTHER" id="PTHR22603">
    <property type="entry name" value="CHOLINE/ETHANOALAMINE KINASE"/>
    <property type="match status" value="1"/>
</dbReference>
<gene>
    <name evidence="19" type="primary">CHKB</name>
    <name evidence="19" type="synonym">chkb</name>
</gene>
<protein>
    <recommendedName>
        <fullName evidence="17">Ethanolamine kinase</fullName>
        <ecNumber evidence="16">2.7.1.32</ecNumber>
        <ecNumber evidence="13">2.7.1.82</ecNumber>
    </recommendedName>
</protein>